<dbReference type="NCBIfam" id="NF004281">
    <property type="entry name" value="PRK05690.1"/>
    <property type="match status" value="1"/>
</dbReference>
<evidence type="ECO:0000256" key="1">
    <source>
        <dbReference type="ARBA" id="ARBA00005046"/>
    </source>
</evidence>
<dbReference type="InterPro" id="IPR035985">
    <property type="entry name" value="Ubiquitin-activating_enz"/>
</dbReference>
<dbReference type="PANTHER" id="PTHR10953:SF102">
    <property type="entry name" value="ADENYLYLTRANSFERASE AND SULFURTRANSFERASE MOCS3"/>
    <property type="match status" value="1"/>
</dbReference>
<dbReference type="GO" id="GO:0005524">
    <property type="term" value="F:ATP binding"/>
    <property type="evidence" value="ECO:0007669"/>
    <property type="project" value="UniProtKB-KW"/>
</dbReference>
<comment type="catalytic activity">
    <reaction evidence="6">
        <text>[molybdopterin-synthase sulfur-carrier protein]-C-terminal Gly-Gly + ATP + H(+) = [molybdopterin-synthase sulfur-carrier protein]-C-terminal Gly-Gly-AMP + diphosphate</text>
        <dbReference type="Rhea" id="RHEA:43616"/>
        <dbReference type="Rhea" id="RHEA-COMP:12159"/>
        <dbReference type="Rhea" id="RHEA-COMP:12202"/>
        <dbReference type="ChEBI" id="CHEBI:15378"/>
        <dbReference type="ChEBI" id="CHEBI:30616"/>
        <dbReference type="ChEBI" id="CHEBI:33019"/>
        <dbReference type="ChEBI" id="CHEBI:90618"/>
        <dbReference type="ChEBI" id="CHEBI:90778"/>
        <dbReference type="EC" id="2.7.7.80"/>
    </reaction>
</comment>
<keyword evidence="4" id="KW-0547">Nucleotide-binding</keyword>
<dbReference type="CDD" id="cd00757">
    <property type="entry name" value="ThiF_MoeB_HesA_family"/>
    <property type="match status" value="1"/>
</dbReference>
<dbReference type="Proteomes" id="UP000321039">
    <property type="component" value="Unassembled WGS sequence"/>
</dbReference>
<dbReference type="GO" id="GO:0004792">
    <property type="term" value="F:thiosulfate-cyanide sulfurtransferase activity"/>
    <property type="evidence" value="ECO:0007669"/>
    <property type="project" value="TreeGrafter"/>
</dbReference>
<dbReference type="GO" id="GO:0061605">
    <property type="term" value="F:molybdopterin-synthase adenylyltransferase activity"/>
    <property type="evidence" value="ECO:0007669"/>
    <property type="project" value="UniProtKB-EC"/>
</dbReference>
<evidence type="ECO:0000256" key="10">
    <source>
        <dbReference type="ARBA" id="ARBA00073635"/>
    </source>
</evidence>
<evidence type="ECO:0000256" key="4">
    <source>
        <dbReference type="ARBA" id="ARBA00022741"/>
    </source>
</evidence>
<dbReference type="GO" id="GO:0008146">
    <property type="term" value="F:sulfotransferase activity"/>
    <property type="evidence" value="ECO:0007669"/>
    <property type="project" value="TreeGrafter"/>
</dbReference>
<evidence type="ECO:0000313" key="16">
    <source>
        <dbReference type="Proteomes" id="UP000321039"/>
    </source>
</evidence>
<keyword evidence="16" id="KW-1185">Reference proteome</keyword>
<dbReference type="SMART" id="SM00450">
    <property type="entry name" value="RHOD"/>
    <property type="match status" value="1"/>
</dbReference>
<evidence type="ECO:0000256" key="6">
    <source>
        <dbReference type="ARBA" id="ARBA00052218"/>
    </source>
</evidence>
<dbReference type="PANTHER" id="PTHR10953">
    <property type="entry name" value="UBIQUITIN-ACTIVATING ENZYME E1"/>
    <property type="match status" value="1"/>
</dbReference>
<dbReference type="InterPro" id="IPR045886">
    <property type="entry name" value="ThiF/MoeB/HesA"/>
</dbReference>
<dbReference type="Pfam" id="PF00581">
    <property type="entry name" value="Rhodanese"/>
    <property type="match status" value="1"/>
</dbReference>
<comment type="function">
    <text evidence="7">Catalyzes the adenylation by ATP of the carboxyl group of the C-terminal glycine of sulfur carrier protein MoaD.</text>
</comment>
<dbReference type="InterPro" id="IPR036873">
    <property type="entry name" value="Rhodanese-like_dom_sf"/>
</dbReference>
<dbReference type="Gene3D" id="3.40.250.10">
    <property type="entry name" value="Rhodanese-like domain"/>
    <property type="match status" value="1"/>
</dbReference>
<protein>
    <recommendedName>
        <fullName evidence="10">Molybdopterin-synthase adenylyltransferase</fullName>
        <ecNumber evidence="9">2.7.7.80</ecNumber>
    </recommendedName>
    <alternativeName>
        <fullName evidence="13">MoaD protein adenylase</fullName>
    </alternativeName>
    <alternativeName>
        <fullName evidence="11">Molybdopterin-converting factor subunit 1 adenylase</fullName>
    </alternativeName>
    <alternativeName>
        <fullName evidence="12">Sulfur carrier protein MoaD adenylyltransferase</fullName>
    </alternativeName>
</protein>
<evidence type="ECO:0000256" key="3">
    <source>
        <dbReference type="ARBA" id="ARBA00022679"/>
    </source>
</evidence>
<evidence type="ECO:0000313" key="15">
    <source>
        <dbReference type="EMBL" id="TXS95733.1"/>
    </source>
</evidence>
<evidence type="ECO:0000256" key="9">
    <source>
        <dbReference type="ARBA" id="ARBA00066884"/>
    </source>
</evidence>
<dbReference type="FunFam" id="3.40.50.720:FF:000033">
    <property type="entry name" value="Adenylyltransferase and sulfurtransferase MOCS3"/>
    <property type="match status" value="1"/>
</dbReference>
<organism evidence="15 16">
    <name type="scientific">Parahaliea maris</name>
    <dbReference type="NCBI Taxonomy" id="2716870"/>
    <lineage>
        <taxon>Bacteria</taxon>
        <taxon>Pseudomonadati</taxon>
        <taxon>Pseudomonadota</taxon>
        <taxon>Gammaproteobacteria</taxon>
        <taxon>Cellvibrionales</taxon>
        <taxon>Halieaceae</taxon>
        <taxon>Parahaliea</taxon>
    </lineage>
</organism>
<dbReference type="PROSITE" id="PS50206">
    <property type="entry name" value="RHODANESE_3"/>
    <property type="match status" value="1"/>
</dbReference>
<evidence type="ECO:0000256" key="12">
    <source>
        <dbReference type="ARBA" id="ARBA00075328"/>
    </source>
</evidence>
<evidence type="ECO:0000256" key="8">
    <source>
        <dbReference type="ARBA" id="ARBA00063809"/>
    </source>
</evidence>
<keyword evidence="5" id="KW-0067">ATP-binding</keyword>
<name>A0A5C9A4A8_9GAMM</name>
<dbReference type="AlphaFoldDB" id="A0A5C9A4A8"/>
<sequence>MQELGPEARERYARQLLLPEVGASGQRRLAAARVLCIGAGGLGAPVSLYLAAAGIGTLGIVDDDRVDTSNLQRQVLFTSADVGQLKTAAAGRRLRDLNPLIQVDEHPCRLSADNALDLVGAYDIVVDGSDNFPARYLANDAAVLCGRPLVHASVFRFEGQISVFDATRGPCYRCLFPQPPPAELVPSCAEGGVLGMLPGLFGSLQALEVVKILLGRNDALYGRLLTFDGLAMRWRELPVARDAACPVCGEHPVIDHPAAAAAAGREPEVLEPALATLNVAELADQLASGLPVHLIDVRETAELELARLPGARHIPLGQLALHLDSLDPECEWVVVCQRGPRSERAARQMLEHGLARVRVLSGGIEAWLRNAGPR</sequence>
<accession>A0A5C9A4A8</accession>
<dbReference type="InterPro" id="IPR001763">
    <property type="entry name" value="Rhodanese-like_dom"/>
</dbReference>
<comment type="similarity">
    <text evidence="2">Belongs to the HesA/MoeB/ThiF family.</text>
</comment>
<evidence type="ECO:0000256" key="11">
    <source>
        <dbReference type="ARBA" id="ARBA00075110"/>
    </source>
</evidence>
<evidence type="ECO:0000256" key="2">
    <source>
        <dbReference type="ARBA" id="ARBA00009919"/>
    </source>
</evidence>
<evidence type="ECO:0000259" key="14">
    <source>
        <dbReference type="PROSITE" id="PS50206"/>
    </source>
</evidence>
<dbReference type="EC" id="2.7.7.80" evidence="9"/>
<dbReference type="GO" id="GO:0005829">
    <property type="term" value="C:cytosol"/>
    <property type="evidence" value="ECO:0007669"/>
    <property type="project" value="TreeGrafter"/>
</dbReference>
<gene>
    <name evidence="15" type="primary">moeB</name>
    <name evidence="15" type="ORF">FV139_07650</name>
</gene>
<dbReference type="Gene3D" id="3.40.50.720">
    <property type="entry name" value="NAD(P)-binding Rossmann-like Domain"/>
    <property type="match status" value="1"/>
</dbReference>
<evidence type="ECO:0000256" key="13">
    <source>
        <dbReference type="ARBA" id="ARBA00078531"/>
    </source>
</evidence>
<evidence type="ECO:0000256" key="5">
    <source>
        <dbReference type="ARBA" id="ARBA00022840"/>
    </source>
</evidence>
<evidence type="ECO:0000256" key="7">
    <source>
        <dbReference type="ARBA" id="ARBA00055169"/>
    </source>
</evidence>
<comment type="caution">
    <text evidence="15">The sequence shown here is derived from an EMBL/GenBank/DDBJ whole genome shotgun (WGS) entry which is preliminary data.</text>
</comment>
<proteinExistence type="inferred from homology"/>
<keyword evidence="15" id="KW-0548">Nucleotidyltransferase</keyword>
<dbReference type="Pfam" id="PF00899">
    <property type="entry name" value="ThiF"/>
    <property type="match status" value="1"/>
</dbReference>
<reference evidence="15 16" key="1">
    <citation type="submission" date="2019-08" db="EMBL/GenBank/DDBJ databases">
        <title>Parahaliea maris sp. nov., isolated from the surface seawater.</title>
        <authorList>
            <person name="Liu Y."/>
        </authorList>
    </citation>
    <scope>NUCLEOTIDE SEQUENCE [LARGE SCALE GENOMIC DNA]</scope>
    <source>
        <strain evidence="15 16">HSLHS9</strain>
    </source>
</reference>
<dbReference type="EMBL" id="VRZA01000002">
    <property type="protein sequence ID" value="TXS95733.1"/>
    <property type="molecule type" value="Genomic_DNA"/>
</dbReference>
<dbReference type="SUPFAM" id="SSF69572">
    <property type="entry name" value="Activating enzymes of the ubiquitin-like proteins"/>
    <property type="match status" value="1"/>
</dbReference>
<dbReference type="InterPro" id="IPR000594">
    <property type="entry name" value="ThiF_NAD_FAD-bd"/>
</dbReference>
<feature type="domain" description="Rhodanese" evidence="14">
    <location>
        <begin position="292"/>
        <end position="372"/>
    </location>
</feature>
<keyword evidence="3 15" id="KW-0808">Transferase</keyword>
<comment type="pathway">
    <text evidence="1">Cofactor biosynthesis; molybdopterin biosynthesis.</text>
</comment>
<comment type="subunit">
    <text evidence="8">Homodimer. Forms a stable heterotetrameric complex of 2 MoeB and 2 MoaD during adenylation of MoaD.</text>
</comment>
<dbReference type="RefSeq" id="WP_148067710.1">
    <property type="nucleotide sequence ID" value="NZ_VRZA01000002.1"/>
</dbReference>
<dbReference type="GO" id="GO:0008641">
    <property type="term" value="F:ubiquitin-like modifier activating enzyme activity"/>
    <property type="evidence" value="ECO:0007669"/>
    <property type="project" value="InterPro"/>
</dbReference>